<dbReference type="PANTHER" id="PTHR42788">
    <property type="entry name" value="TAURINE IMPORT ATP-BINDING PROTEIN-RELATED"/>
    <property type="match status" value="1"/>
</dbReference>
<proteinExistence type="inferred from homology"/>
<dbReference type="RefSeq" id="WP_251932464.1">
    <property type="nucleotide sequence ID" value="NZ_CP098747.1"/>
</dbReference>
<evidence type="ECO:0000313" key="6">
    <source>
        <dbReference type="EMBL" id="USG59694.1"/>
    </source>
</evidence>
<evidence type="ECO:0000256" key="4">
    <source>
        <dbReference type="ARBA" id="ARBA00022840"/>
    </source>
</evidence>
<dbReference type="InterPro" id="IPR017871">
    <property type="entry name" value="ABC_transporter-like_CS"/>
</dbReference>
<dbReference type="PANTHER" id="PTHR42788:SF2">
    <property type="entry name" value="ABC TRANSPORTER ATP-BINDING PROTEIN"/>
    <property type="match status" value="1"/>
</dbReference>
<sequence length="269" mass="29119">MASDNTKNILPAKGSVVRAANQAIEPVGLDLKLTNLVFGEIQVLSDLRLSLKPGKVTCLLGPSGVGKSSILKIIAGFIPLPAGSLLTSNDNTPLSNRISFMDQKDLLLPWASVIENVVIGARLRGESPDFEQARAILTHVGLEDRETARPDTLSGGMRQRVALVRTLMDNCPIVLMDEPFSALDAITKFRLQGLAADLLREKTVLLITHDPMEALRLGDVIHVLSGSPVALSPEIVPEGKIPRDPADETLKHQYSEIMRQLALTESEVI</sequence>
<dbReference type="SMART" id="SM00382">
    <property type="entry name" value="AAA"/>
    <property type="match status" value="1"/>
</dbReference>
<dbReference type="GO" id="GO:0005524">
    <property type="term" value="F:ATP binding"/>
    <property type="evidence" value="ECO:0007669"/>
    <property type="project" value="UniProtKB-KW"/>
</dbReference>
<dbReference type="PROSITE" id="PS00211">
    <property type="entry name" value="ABC_TRANSPORTER_1"/>
    <property type="match status" value="1"/>
</dbReference>
<dbReference type="PROSITE" id="PS50893">
    <property type="entry name" value="ABC_TRANSPORTER_2"/>
    <property type="match status" value="1"/>
</dbReference>
<accession>A0ABY4VY68</accession>
<comment type="similarity">
    <text evidence="1">Belongs to the ABC transporter superfamily.</text>
</comment>
<dbReference type="InterPro" id="IPR050166">
    <property type="entry name" value="ABC_transporter_ATP-bind"/>
</dbReference>
<feature type="domain" description="ABC transporter" evidence="5">
    <location>
        <begin position="29"/>
        <end position="251"/>
    </location>
</feature>
<keyword evidence="7" id="KW-1185">Reference proteome</keyword>
<organism evidence="6 7">
    <name type="scientific">Sneathiella marina</name>
    <dbReference type="NCBI Taxonomy" id="2950108"/>
    <lineage>
        <taxon>Bacteria</taxon>
        <taxon>Pseudomonadati</taxon>
        <taxon>Pseudomonadota</taxon>
        <taxon>Alphaproteobacteria</taxon>
        <taxon>Sneathiellales</taxon>
        <taxon>Sneathiellaceae</taxon>
        <taxon>Sneathiella</taxon>
    </lineage>
</organism>
<dbReference type="EMBL" id="CP098747">
    <property type="protein sequence ID" value="USG59694.1"/>
    <property type="molecule type" value="Genomic_DNA"/>
</dbReference>
<dbReference type="Pfam" id="PF00005">
    <property type="entry name" value="ABC_tran"/>
    <property type="match status" value="1"/>
</dbReference>
<dbReference type="InterPro" id="IPR027417">
    <property type="entry name" value="P-loop_NTPase"/>
</dbReference>
<dbReference type="InterPro" id="IPR003593">
    <property type="entry name" value="AAA+_ATPase"/>
</dbReference>
<dbReference type="Gene3D" id="3.40.50.300">
    <property type="entry name" value="P-loop containing nucleotide triphosphate hydrolases"/>
    <property type="match status" value="1"/>
</dbReference>
<evidence type="ECO:0000313" key="7">
    <source>
        <dbReference type="Proteomes" id="UP001056291"/>
    </source>
</evidence>
<keyword evidence="3" id="KW-0547">Nucleotide-binding</keyword>
<gene>
    <name evidence="6" type="ORF">NBZ79_10930</name>
</gene>
<keyword evidence="4 6" id="KW-0067">ATP-binding</keyword>
<protein>
    <submittedName>
        <fullName evidence="6">ABC transporter ATP-binding protein</fullName>
    </submittedName>
</protein>
<reference evidence="6" key="1">
    <citation type="submission" date="2022-06" db="EMBL/GenBank/DDBJ databases">
        <title>Sneathiella actinostolidae sp. nov., isolated from a sea anemonein the Western Pacific Ocean.</title>
        <authorList>
            <person name="Wei M.J."/>
        </authorList>
    </citation>
    <scope>NUCLEOTIDE SEQUENCE</scope>
    <source>
        <strain evidence="6">PHK-P5</strain>
    </source>
</reference>
<dbReference type="Proteomes" id="UP001056291">
    <property type="component" value="Chromosome"/>
</dbReference>
<evidence type="ECO:0000256" key="1">
    <source>
        <dbReference type="ARBA" id="ARBA00005417"/>
    </source>
</evidence>
<keyword evidence="2" id="KW-0813">Transport</keyword>
<evidence type="ECO:0000256" key="2">
    <source>
        <dbReference type="ARBA" id="ARBA00022448"/>
    </source>
</evidence>
<dbReference type="SUPFAM" id="SSF52540">
    <property type="entry name" value="P-loop containing nucleoside triphosphate hydrolases"/>
    <property type="match status" value="1"/>
</dbReference>
<name>A0ABY4VY68_9PROT</name>
<evidence type="ECO:0000259" key="5">
    <source>
        <dbReference type="PROSITE" id="PS50893"/>
    </source>
</evidence>
<evidence type="ECO:0000256" key="3">
    <source>
        <dbReference type="ARBA" id="ARBA00022741"/>
    </source>
</evidence>
<dbReference type="InterPro" id="IPR003439">
    <property type="entry name" value="ABC_transporter-like_ATP-bd"/>
</dbReference>